<accession>A0A1D3RHV7</accession>
<evidence type="ECO:0000256" key="1">
    <source>
        <dbReference type="SAM" id="MobiDB-lite"/>
    </source>
</evidence>
<dbReference type="OMA" id="SNREFCN"/>
<organism evidence="2 3">
    <name type="scientific">Plasmodium malariae</name>
    <dbReference type="NCBI Taxonomy" id="5858"/>
    <lineage>
        <taxon>Eukaryota</taxon>
        <taxon>Sar</taxon>
        <taxon>Alveolata</taxon>
        <taxon>Apicomplexa</taxon>
        <taxon>Aconoidasida</taxon>
        <taxon>Haemosporida</taxon>
        <taxon>Plasmodiidae</taxon>
        <taxon>Plasmodium</taxon>
        <taxon>Plasmodium (Plasmodium)</taxon>
    </lineage>
</organism>
<name>A0A1D3RHV7_PLAMA</name>
<dbReference type="KEGG" id="pmal:PMUG01_10021400"/>
<reference evidence="2 3" key="1">
    <citation type="submission" date="2016-06" db="EMBL/GenBank/DDBJ databases">
        <authorList>
            <consortium name="Pathogen Informatics"/>
        </authorList>
    </citation>
    <scope>NUCLEOTIDE SEQUENCE [LARGE SCALE GENOMIC DNA]</scope>
</reference>
<gene>
    <name evidence="2" type="primary">PmUG01_10021400</name>
    <name evidence="2" type="ORF">PMUG01_10021400</name>
</gene>
<sequence length="1036" mass="123496">MKIVKNEWFVSRGYVFQNLRLIGYLRYMIDTSQEKKMHFLKCSIYGFCYNHEGKGTKRRKNIQTNESNNRGNSNKSYISNNRTTAYEGRLPNGNTSNEYIINYKNMEIGKLLKYLSLNVKNEKTKGKRDNSIIEEAVVHLSKNAIIINNMNFLFFNMLLTIIHKSEIKISNKILNQMVLFLLHKHILVLSKKDINNTNSSWINIINLLSNISKNNKDLLPLLHKKIDDEKNNGINGNNGVSFIDKLLYRITNENYDYSMREISLLLHSCYILNIRSVEMFSFIYKQMCEKEYILNCLDIHIFVYSVHRLKLHNFVIFLENIKKDILKLLINFSNGQLVNILLAYTYFFFNNKEGNNFIQNGGFICTLFNRCMHTFHHFTNREFCNFLNFIIKYDIYLEENQKLRLLMAISKLLQHKCNEKLNLYLMTDIDIFTIVNFIYKYSSTDNYMFPQTDSVFTNLDNVVIHLVKKKKFKQNLLVYILHFYKFRISTTSLGTEFFSCVLQYINVSTLEFKMKVMLLTSLERYLLLSQREATNHVAIIKNYYYKLFEYMYNDIYKEINQFMQKNKEESDIDTTIYTEKKEIFSNTDIKEILKLIMKRMDNDETDHQYCCSTSSSNAECDITKVKNNFLNLLCGYIIKNKIVELFPYILMGRSYIPMDICTKVELILKNVFSILNNYTLEHTKNINDPNEQIEKKMNEPIGRDEKKIIIKPFNFIRSLNLCNEFIFNSRGNISNFLTNKNVILKYLDAISLKEENNINCTYFNLYVHMLLFDINHNILYFVNILLSKITEYIKSANFNYKQNFSKIVDIYISIIKLNISYYNIYIKCIYRLIFSKIFYYYEKLCYKYVSLLFYSNLIHLFLQIYLQKNFSRHVVLSIRLLLRQFDFFLNSLDQNTYNLLSSNFRELSEYDKRDIKKTKNIHPLISSFPLNELIYIYRTLTIFHFVNLYKYMNIYELKTFYIFCKILNFSIFKLNSFSIEDFTQTNRGASNIHSSVLSCLNDLFKNNERANIQCEQIVFPLFIIDILINKKCPCFV</sequence>
<keyword evidence="3" id="KW-1185">Reference proteome</keyword>
<dbReference type="OrthoDB" id="377467at2759"/>
<dbReference type="EMBL" id="LT594631">
    <property type="protein sequence ID" value="SCN44725.1"/>
    <property type="molecule type" value="Genomic_DNA"/>
</dbReference>
<dbReference type="VEuPathDB" id="PlasmoDB:PmUG01_10021400"/>
<evidence type="ECO:0000313" key="3">
    <source>
        <dbReference type="Proteomes" id="UP000219813"/>
    </source>
</evidence>
<evidence type="ECO:0000313" key="2">
    <source>
        <dbReference type="EMBL" id="SCN44725.1"/>
    </source>
</evidence>
<dbReference type="GeneID" id="39869214"/>
<dbReference type="RefSeq" id="XP_028861989.1">
    <property type="nucleotide sequence ID" value="XM_029005396.1"/>
</dbReference>
<protein>
    <submittedName>
        <fullName evidence="2">Uncharacterized protein</fullName>
    </submittedName>
</protein>
<dbReference type="Proteomes" id="UP000219813">
    <property type="component" value="Chromosome 10"/>
</dbReference>
<feature type="compositionally biased region" description="Polar residues" evidence="1">
    <location>
        <begin position="62"/>
        <end position="79"/>
    </location>
</feature>
<proteinExistence type="predicted"/>
<dbReference type="AlphaFoldDB" id="A0A1D3RHV7"/>
<feature type="region of interest" description="Disordered" evidence="1">
    <location>
        <begin position="59"/>
        <end position="79"/>
    </location>
</feature>